<feature type="domain" description="Glycoside hydrolase family 31 N-terminal" evidence="7">
    <location>
        <begin position="87"/>
        <end position="156"/>
    </location>
</feature>
<dbReference type="InterPro" id="IPR011013">
    <property type="entry name" value="Gal_mutarotase_sf_dom"/>
</dbReference>
<dbReference type="SUPFAM" id="SSF51011">
    <property type="entry name" value="Glycosyl hydrolase domain"/>
    <property type="match status" value="1"/>
</dbReference>
<dbReference type="PANTHER" id="PTHR22762:SF120">
    <property type="entry name" value="HETEROGLYCAN GLUCOSIDASE 1"/>
    <property type="match status" value="1"/>
</dbReference>
<sequence>MYKSLKHCFIVSALTLTSISSWCQTSNLVGENIAVFYPANFEASGTLPSLIFERDFVSHGKLPSKWKIKPIFSVENGKTTVKIPYDGTIDFYGNGEVTGPLKRNGTDITLWNSDSGAFSVDNGKRLYQSHPYVMGVREDGTAFGIIADNTWKQTFEISNPIKITSQGPEFRVIVIERSSPQELVKTLADLTGKMELPALWTLGYQQSRFSYVPESRVMTIADEFRSRKIPCDVLWMDIDYMDEFKVFTFDPKGFPNPKKLNDYLHSKNFKSVYMIDPGVKTQKGYFVYDQGTAGNHWVKTSEGKEFTGKVWPPITSFPDFTRPETRAWWATLYKDFMATGIDGLWNDMNEPSVFDGPGGTMPETNLHAGGGGLPGDSHLRYHNIYGFLMVKASREGIAKANPEKRPFILSRSNFLGGQKFAATWTGDNVSSWEHLKLSIPMSLTLGLSGQPISGPDIGGFLGNCTPELLGHWMALGAYYPIARNHSVAGSVDQEPWAFGTEIENVSRTAINRRYQLMPYLYTLLREASETGMPMMRPLFFDDIRDQSLREEQQAFLLGKDLLVVPRWAENPNLPKGNWNQFKLEATQDDKYQANLYIKSGAVIPIGEVIQSTADYESEIITYLINPTKKGTAEGTIYYDNGEGFGYKTNDYSMHKINVSKHNSKTLKVAVEQVSGNKKANRTSRVGYVTDDGIVYSDWSADDVIYVPIIEDSTHSIPMGKIR</sequence>
<comment type="caution">
    <text evidence="9">The sequence shown here is derived from an EMBL/GenBank/DDBJ whole genome shotgun (WGS) entry which is preliminary data.</text>
</comment>
<feature type="domain" description="Glycosyl hydrolase family 31 C-terminal" evidence="8">
    <location>
        <begin position="531"/>
        <end position="603"/>
    </location>
</feature>
<dbReference type="InterPro" id="IPR013780">
    <property type="entry name" value="Glyco_hydro_b"/>
</dbReference>
<dbReference type="CDD" id="cd06604">
    <property type="entry name" value="GH31_glucosidase_II_MalA"/>
    <property type="match status" value="1"/>
</dbReference>
<keyword evidence="3 4" id="KW-0326">Glycosidase</keyword>
<evidence type="ECO:0000256" key="5">
    <source>
        <dbReference type="SAM" id="SignalP"/>
    </source>
</evidence>
<dbReference type="RefSeq" id="WP_379790225.1">
    <property type="nucleotide sequence ID" value="NZ_JBHSQB010000003.1"/>
</dbReference>
<feature type="domain" description="Glycoside hydrolase family 31 TIM barrel" evidence="6">
    <location>
        <begin position="195"/>
        <end position="523"/>
    </location>
</feature>
<dbReference type="Gene3D" id="2.60.40.1180">
    <property type="entry name" value="Golgi alpha-mannosidase II"/>
    <property type="match status" value="2"/>
</dbReference>
<protein>
    <submittedName>
        <fullName evidence="9">TIM-barrel domain-containing protein</fullName>
    </submittedName>
</protein>
<dbReference type="CDD" id="cd14752">
    <property type="entry name" value="GH31_N"/>
    <property type="match status" value="1"/>
</dbReference>
<dbReference type="Pfam" id="PF21365">
    <property type="entry name" value="Glyco_hydro_31_3rd"/>
    <property type="match status" value="1"/>
</dbReference>
<dbReference type="InterPro" id="IPR000322">
    <property type="entry name" value="Glyco_hydro_31_TIM"/>
</dbReference>
<dbReference type="PROSITE" id="PS00129">
    <property type="entry name" value="GLYCOSYL_HYDROL_F31_1"/>
    <property type="match status" value="1"/>
</dbReference>
<dbReference type="Gene3D" id="2.60.40.1760">
    <property type="entry name" value="glycosyl hydrolase (family 31)"/>
    <property type="match status" value="1"/>
</dbReference>
<evidence type="ECO:0000256" key="3">
    <source>
        <dbReference type="ARBA" id="ARBA00023295"/>
    </source>
</evidence>
<reference evidence="10" key="1">
    <citation type="journal article" date="2019" name="Int. J. Syst. Evol. Microbiol.">
        <title>The Global Catalogue of Microorganisms (GCM) 10K type strain sequencing project: providing services to taxonomists for standard genome sequencing and annotation.</title>
        <authorList>
            <consortium name="The Broad Institute Genomics Platform"/>
            <consortium name="The Broad Institute Genome Sequencing Center for Infectious Disease"/>
            <person name="Wu L."/>
            <person name="Ma J."/>
        </authorList>
    </citation>
    <scope>NUCLEOTIDE SEQUENCE [LARGE SCALE GENOMIC DNA]</scope>
    <source>
        <strain evidence="10">CCUG 49679</strain>
    </source>
</reference>
<name>A0ABW1PJ51_9FLAO</name>
<dbReference type="SUPFAM" id="SSF51445">
    <property type="entry name" value="(Trans)glycosidases"/>
    <property type="match status" value="1"/>
</dbReference>
<feature type="chain" id="PRO_5045378476" evidence="5">
    <location>
        <begin position="24"/>
        <end position="722"/>
    </location>
</feature>
<evidence type="ECO:0000313" key="10">
    <source>
        <dbReference type="Proteomes" id="UP001596287"/>
    </source>
</evidence>
<dbReference type="EMBL" id="JBHSQB010000003">
    <property type="protein sequence ID" value="MFC6095589.1"/>
    <property type="molecule type" value="Genomic_DNA"/>
</dbReference>
<dbReference type="Pfam" id="PF01055">
    <property type="entry name" value="Glyco_hydro_31_2nd"/>
    <property type="match status" value="1"/>
</dbReference>
<keyword evidence="5" id="KW-0732">Signal</keyword>
<dbReference type="Gene3D" id="3.20.20.80">
    <property type="entry name" value="Glycosidases"/>
    <property type="match status" value="1"/>
</dbReference>
<dbReference type="InterPro" id="IPR017853">
    <property type="entry name" value="GH"/>
</dbReference>
<evidence type="ECO:0000256" key="2">
    <source>
        <dbReference type="ARBA" id="ARBA00022801"/>
    </source>
</evidence>
<dbReference type="Proteomes" id="UP001596287">
    <property type="component" value="Unassembled WGS sequence"/>
</dbReference>
<dbReference type="PANTHER" id="PTHR22762">
    <property type="entry name" value="ALPHA-GLUCOSIDASE"/>
    <property type="match status" value="1"/>
</dbReference>
<evidence type="ECO:0000313" key="9">
    <source>
        <dbReference type="EMBL" id="MFC6095589.1"/>
    </source>
</evidence>
<evidence type="ECO:0000256" key="1">
    <source>
        <dbReference type="ARBA" id="ARBA00007806"/>
    </source>
</evidence>
<gene>
    <name evidence="9" type="ORF">ACFPVY_02935</name>
</gene>
<proteinExistence type="inferred from homology"/>
<keyword evidence="10" id="KW-1185">Reference proteome</keyword>
<evidence type="ECO:0000259" key="7">
    <source>
        <dbReference type="Pfam" id="PF13802"/>
    </source>
</evidence>
<dbReference type="Pfam" id="PF13802">
    <property type="entry name" value="Gal_mutarotas_2"/>
    <property type="match status" value="1"/>
</dbReference>
<evidence type="ECO:0000259" key="6">
    <source>
        <dbReference type="Pfam" id="PF01055"/>
    </source>
</evidence>
<evidence type="ECO:0000259" key="8">
    <source>
        <dbReference type="Pfam" id="PF21365"/>
    </source>
</evidence>
<accession>A0ABW1PJ51</accession>
<dbReference type="InterPro" id="IPR048395">
    <property type="entry name" value="Glyco_hydro_31_C"/>
</dbReference>
<feature type="signal peptide" evidence="5">
    <location>
        <begin position="1"/>
        <end position="23"/>
    </location>
</feature>
<comment type="similarity">
    <text evidence="1 4">Belongs to the glycosyl hydrolase 31 family.</text>
</comment>
<evidence type="ECO:0000256" key="4">
    <source>
        <dbReference type="RuleBase" id="RU361185"/>
    </source>
</evidence>
<organism evidence="9 10">
    <name type="scientific">Flavobacterium qiangtangense</name>
    <dbReference type="NCBI Taxonomy" id="1442595"/>
    <lineage>
        <taxon>Bacteria</taxon>
        <taxon>Pseudomonadati</taxon>
        <taxon>Bacteroidota</taxon>
        <taxon>Flavobacteriia</taxon>
        <taxon>Flavobacteriales</taxon>
        <taxon>Flavobacteriaceae</taxon>
        <taxon>Flavobacterium</taxon>
    </lineage>
</organism>
<dbReference type="InterPro" id="IPR030458">
    <property type="entry name" value="Glyco_hydro_31_AS"/>
</dbReference>
<keyword evidence="2 4" id="KW-0378">Hydrolase</keyword>
<dbReference type="InterPro" id="IPR025887">
    <property type="entry name" value="Glyco_hydro_31_N_dom"/>
</dbReference>
<dbReference type="SUPFAM" id="SSF74650">
    <property type="entry name" value="Galactose mutarotase-like"/>
    <property type="match status" value="1"/>
</dbReference>